<accession>A0A167NP33</accession>
<name>A0A167NP33_CALVF</name>
<organism evidence="2 3">
    <name type="scientific">Calocera viscosa (strain TUFC12733)</name>
    <dbReference type="NCBI Taxonomy" id="1330018"/>
    <lineage>
        <taxon>Eukaryota</taxon>
        <taxon>Fungi</taxon>
        <taxon>Dikarya</taxon>
        <taxon>Basidiomycota</taxon>
        <taxon>Agaricomycotina</taxon>
        <taxon>Dacrymycetes</taxon>
        <taxon>Dacrymycetales</taxon>
        <taxon>Dacrymycetaceae</taxon>
        <taxon>Calocera</taxon>
    </lineage>
</organism>
<keyword evidence="3" id="KW-1185">Reference proteome</keyword>
<evidence type="ECO:0000256" key="1">
    <source>
        <dbReference type="SAM" id="MobiDB-lite"/>
    </source>
</evidence>
<reference evidence="2 3" key="1">
    <citation type="journal article" date="2016" name="Mol. Biol. Evol.">
        <title>Comparative Genomics of Early-Diverging Mushroom-Forming Fungi Provides Insights into the Origins of Lignocellulose Decay Capabilities.</title>
        <authorList>
            <person name="Nagy L.G."/>
            <person name="Riley R."/>
            <person name="Tritt A."/>
            <person name="Adam C."/>
            <person name="Daum C."/>
            <person name="Floudas D."/>
            <person name="Sun H."/>
            <person name="Yadav J.S."/>
            <person name="Pangilinan J."/>
            <person name="Larsson K.H."/>
            <person name="Matsuura K."/>
            <person name="Barry K."/>
            <person name="Labutti K."/>
            <person name="Kuo R."/>
            <person name="Ohm R.A."/>
            <person name="Bhattacharya S.S."/>
            <person name="Shirouzu T."/>
            <person name="Yoshinaga Y."/>
            <person name="Martin F.M."/>
            <person name="Grigoriev I.V."/>
            <person name="Hibbett D.S."/>
        </authorList>
    </citation>
    <scope>NUCLEOTIDE SEQUENCE [LARGE SCALE GENOMIC DNA]</scope>
    <source>
        <strain evidence="2 3">TUFC12733</strain>
    </source>
</reference>
<dbReference type="Proteomes" id="UP000076738">
    <property type="component" value="Unassembled WGS sequence"/>
</dbReference>
<sequence length="105" mass="10812">MGENNLGGLGTSAQHFAYPALMAKTKQKAQAAVPKASAAPISILKRKAADDGERAAKKLKGVNGGAGKKAKGTVPPPPVESGTEEDEDDWGGFGGDDEDLEVHKK</sequence>
<feature type="compositionally biased region" description="Basic and acidic residues" evidence="1">
    <location>
        <begin position="47"/>
        <end position="56"/>
    </location>
</feature>
<evidence type="ECO:0000313" key="3">
    <source>
        <dbReference type="Proteomes" id="UP000076738"/>
    </source>
</evidence>
<feature type="compositionally biased region" description="Acidic residues" evidence="1">
    <location>
        <begin position="82"/>
        <end position="105"/>
    </location>
</feature>
<feature type="region of interest" description="Disordered" evidence="1">
    <location>
        <begin position="46"/>
        <end position="105"/>
    </location>
</feature>
<protein>
    <submittedName>
        <fullName evidence="2">Uncharacterized protein</fullName>
    </submittedName>
</protein>
<gene>
    <name evidence="2" type="ORF">CALVIDRAFT_536015</name>
</gene>
<dbReference type="AlphaFoldDB" id="A0A167NP33"/>
<proteinExistence type="predicted"/>
<evidence type="ECO:0000313" key="2">
    <source>
        <dbReference type="EMBL" id="KZO97915.1"/>
    </source>
</evidence>
<dbReference type="EMBL" id="KV417278">
    <property type="protein sequence ID" value="KZO97915.1"/>
    <property type="molecule type" value="Genomic_DNA"/>
</dbReference>